<dbReference type="PROSITE" id="PS50003">
    <property type="entry name" value="PH_DOMAIN"/>
    <property type="match status" value="1"/>
</dbReference>
<evidence type="ECO:0000313" key="7">
    <source>
        <dbReference type="Proteomes" id="UP000030653"/>
    </source>
</evidence>
<feature type="domain" description="PH" evidence="3">
    <location>
        <begin position="397"/>
        <end position="514"/>
    </location>
</feature>
<dbReference type="InterPro" id="IPR011993">
    <property type="entry name" value="PH-like_dom_sf"/>
</dbReference>
<dbReference type="SMART" id="SM00325">
    <property type="entry name" value="RhoGEF"/>
    <property type="match status" value="1"/>
</dbReference>
<dbReference type="AlphaFoldDB" id="M5FXE4"/>
<feature type="compositionally biased region" description="Polar residues" evidence="2">
    <location>
        <begin position="59"/>
        <end position="74"/>
    </location>
</feature>
<dbReference type="InterPro" id="IPR001180">
    <property type="entry name" value="CNH_dom"/>
</dbReference>
<dbReference type="PANTHER" id="PTHR46572:SF1">
    <property type="entry name" value="RHO1 GUANINE NUCLEOTIDE EXCHANGE FACTOR TUS1"/>
    <property type="match status" value="1"/>
</dbReference>
<accession>M5FXE4</accession>
<dbReference type="InterPro" id="IPR035899">
    <property type="entry name" value="DBL_dom_sf"/>
</dbReference>
<dbReference type="OMA" id="RDQHPLI"/>
<dbReference type="PROSITE" id="PS50010">
    <property type="entry name" value="DH_2"/>
    <property type="match status" value="1"/>
</dbReference>
<evidence type="ECO:0000259" key="3">
    <source>
        <dbReference type="PROSITE" id="PS50003"/>
    </source>
</evidence>
<feature type="domain" description="DH" evidence="4">
    <location>
        <begin position="174"/>
        <end position="362"/>
    </location>
</feature>
<dbReference type="SUPFAM" id="SSF50729">
    <property type="entry name" value="PH domain-like"/>
    <property type="match status" value="1"/>
</dbReference>
<dbReference type="PROSITE" id="PS50219">
    <property type="entry name" value="CNH"/>
    <property type="match status" value="1"/>
</dbReference>
<dbReference type="InterPro" id="IPR052233">
    <property type="entry name" value="Rho-type_GEFs"/>
</dbReference>
<dbReference type="STRING" id="1858805.M5FXE4"/>
<dbReference type="EMBL" id="JH795867">
    <property type="protein sequence ID" value="EJU00455.1"/>
    <property type="molecule type" value="Genomic_DNA"/>
</dbReference>
<feature type="domain" description="CNH" evidence="5">
    <location>
        <begin position="547"/>
        <end position="880"/>
    </location>
</feature>
<dbReference type="SUPFAM" id="SSF48065">
    <property type="entry name" value="DBL homology domain (DH-domain)"/>
    <property type="match status" value="1"/>
</dbReference>
<dbReference type="Gene3D" id="2.30.29.30">
    <property type="entry name" value="Pleckstrin-homology domain (PH domain)/Phosphotyrosine-binding domain (PTB)"/>
    <property type="match status" value="1"/>
</dbReference>
<dbReference type="PANTHER" id="PTHR46572">
    <property type="entry name" value="RHO1 GDP-GTP EXCHANGE PROTEIN 1-RELATED"/>
    <property type="match status" value="1"/>
</dbReference>
<protein>
    <recommendedName>
        <fullName evidence="8">Dbl homology domain-containing protein</fullName>
    </recommendedName>
</protein>
<keyword evidence="1" id="KW-0344">Guanine-nucleotide releasing factor</keyword>
<feature type="compositionally biased region" description="Pro residues" evidence="2">
    <location>
        <begin position="1"/>
        <end position="11"/>
    </location>
</feature>
<dbReference type="Pfam" id="PF00621">
    <property type="entry name" value="RhoGEF"/>
    <property type="match status" value="1"/>
</dbReference>
<evidence type="ECO:0008006" key="8">
    <source>
        <dbReference type="Google" id="ProtNLM"/>
    </source>
</evidence>
<dbReference type="InterPro" id="IPR001849">
    <property type="entry name" value="PH_domain"/>
</dbReference>
<feature type="region of interest" description="Disordered" evidence="2">
    <location>
        <begin position="1"/>
        <end position="74"/>
    </location>
</feature>
<evidence type="ECO:0000259" key="4">
    <source>
        <dbReference type="PROSITE" id="PS50010"/>
    </source>
</evidence>
<name>M5FXE4_DACPD</name>
<evidence type="ECO:0000313" key="6">
    <source>
        <dbReference type="EMBL" id="EJU00455.1"/>
    </source>
</evidence>
<dbReference type="HOGENOM" id="CLU_005275_0_0_1"/>
<evidence type="ECO:0000259" key="5">
    <source>
        <dbReference type="PROSITE" id="PS50219"/>
    </source>
</evidence>
<organism evidence="6 7">
    <name type="scientific">Dacryopinax primogenitus (strain DJM 731)</name>
    <name type="common">Brown rot fungus</name>
    <dbReference type="NCBI Taxonomy" id="1858805"/>
    <lineage>
        <taxon>Eukaryota</taxon>
        <taxon>Fungi</taxon>
        <taxon>Dikarya</taxon>
        <taxon>Basidiomycota</taxon>
        <taxon>Agaricomycotina</taxon>
        <taxon>Dacrymycetes</taxon>
        <taxon>Dacrymycetales</taxon>
        <taxon>Dacrymycetaceae</taxon>
        <taxon>Dacryopinax</taxon>
    </lineage>
</organism>
<keyword evidence="7" id="KW-1185">Reference proteome</keyword>
<sequence>MFLSSIPPPVPDRPHSHTPPHLTVQQIQDRPLPQAPESPSTTELPIYTPVARPHERTITPGSSLSIPTQPTQPQLRTCHSWAALPRYSTYDDSSPSASAWHSWSASNGSDTDSFIQRSSESSVDTFVASELLQHRQFEEDAIQRFQASQLPSDEEWHHLVPRAALSSLPKKEVQRQSIIFEIIKSERDYVSDLAAVEDVYIATLRSSPILAQQAHPFLLEVFSNLPAIRAQHDVLLSRLFERQRSQHPYTLSIADIILDSSLRSTSAYETYIKHYPLAEARHRRELQINPAYASLLEAFSDDPRIRKRDVITFLSRPVTRLPRLALLLENMLQHTEPSHPDAQDAELILSVLRSFVRSTQPGIAASDAKVRFWTLCETLVFRKGELMDLDLYDQKRTLVHSGHLGRKNTQWVDLHVALLDNYMLLTQQEPHLGKHVVVSRPLPLQYLRLGSFTDPPESRLFNWHAPDSFSTSRDQIWPFTVYHVADRAQRRYTLYAETEEKRQQWHDALVDALGVMSVQQESNRWFATNALSKAFRLQGKVPKVKLPGPIVCAASFTLGKEIVLVACANSVWVGFRGDGKSYRKALKLSHVTNMAVLPHSDHLLILYDEQLVSYSLTNIARFLAGDGQALTSRPERVSLRDEHVSFFAVGGMEGRRVVVYAARRSVKKMFIALQLSDTGTPVNTGEEWDRRSLEAVKGKRKDSEDEREDKDDKKGRSKHFVPYGSPFYAKDAYDFAILQKKIAVCTDKGMTIYDPAAPDAAPGLVVPDLLHVSGDKALAALKQRCESSKPLGLVRSGETELLVVFDHFGCYVNMRREPARHGTFVRWEIHAQRVVFRQPHLLLFDHTGDYLEVRDVGTGRLEQVIEGQNIRLLGDISGGPVLLAKRGESVDGVVQDVLTELVQTQSLAPQRPIWDERGLW</sequence>
<feature type="compositionally biased region" description="Basic and acidic residues" evidence="2">
    <location>
        <begin position="687"/>
        <end position="714"/>
    </location>
</feature>
<feature type="region of interest" description="Disordered" evidence="2">
    <location>
        <begin position="683"/>
        <end position="718"/>
    </location>
</feature>
<evidence type="ECO:0000256" key="2">
    <source>
        <dbReference type="SAM" id="MobiDB-lite"/>
    </source>
</evidence>
<dbReference type="OrthoDB" id="2272012at2759"/>
<dbReference type="RefSeq" id="XP_040627352.1">
    <property type="nucleotide sequence ID" value="XM_040770380.1"/>
</dbReference>
<proteinExistence type="predicted"/>
<dbReference type="Gene3D" id="1.20.900.10">
    <property type="entry name" value="Dbl homology (DH) domain"/>
    <property type="match status" value="1"/>
</dbReference>
<gene>
    <name evidence="6" type="ORF">DACRYDRAFT_117410</name>
</gene>
<dbReference type="Pfam" id="PF00780">
    <property type="entry name" value="CNH"/>
    <property type="match status" value="1"/>
</dbReference>
<reference evidence="6 7" key="1">
    <citation type="journal article" date="2012" name="Science">
        <title>The Paleozoic origin of enzymatic lignin decomposition reconstructed from 31 fungal genomes.</title>
        <authorList>
            <person name="Floudas D."/>
            <person name="Binder M."/>
            <person name="Riley R."/>
            <person name="Barry K."/>
            <person name="Blanchette R.A."/>
            <person name="Henrissat B."/>
            <person name="Martinez A.T."/>
            <person name="Otillar R."/>
            <person name="Spatafora J.W."/>
            <person name="Yadav J.S."/>
            <person name="Aerts A."/>
            <person name="Benoit I."/>
            <person name="Boyd A."/>
            <person name="Carlson A."/>
            <person name="Copeland A."/>
            <person name="Coutinho P.M."/>
            <person name="de Vries R.P."/>
            <person name="Ferreira P."/>
            <person name="Findley K."/>
            <person name="Foster B."/>
            <person name="Gaskell J."/>
            <person name="Glotzer D."/>
            <person name="Gorecki P."/>
            <person name="Heitman J."/>
            <person name="Hesse C."/>
            <person name="Hori C."/>
            <person name="Igarashi K."/>
            <person name="Jurgens J.A."/>
            <person name="Kallen N."/>
            <person name="Kersten P."/>
            <person name="Kohler A."/>
            <person name="Kuees U."/>
            <person name="Kumar T.K.A."/>
            <person name="Kuo A."/>
            <person name="LaButti K."/>
            <person name="Larrondo L.F."/>
            <person name="Lindquist E."/>
            <person name="Ling A."/>
            <person name="Lombard V."/>
            <person name="Lucas S."/>
            <person name="Lundell T."/>
            <person name="Martin R."/>
            <person name="McLaughlin D.J."/>
            <person name="Morgenstern I."/>
            <person name="Morin E."/>
            <person name="Murat C."/>
            <person name="Nagy L.G."/>
            <person name="Nolan M."/>
            <person name="Ohm R.A."/>
            <person name="Patyshakuliyeva A."/>
            <person name="Rokas A."/>
            <person name="Ruiz-Duenas F.J."/>
            <person name="Sabat G."/>
            <person name="Salamov A."/>
            <person name="Samejima M."/>
            <person name="Schmutz J."/>
            <person name="Slot J.C."/>
            <person name="St John F."/>
            <person name="Stenlid J."/>
            <person name="Sun H."/>
            <person name="Sun S."/>
            <person name="Syed K."/>
            <person name="Tsang A."/>
            <person name="Wiebenga A."/>
            <person name="Young D."/>
            <person name="Pisabarro A."/>
            <person name="Eastwood D.C."/>
            <person name="Martin F."/>
            <person name="Cullen D."/>
            <person name="Grigoriev I.V."/>
            <person name="Hibbett D.S."/>
        </authorList>
    </citation>
    <scope>NUCLEOTIDE SEQUENCE [LARGE SCALE GENOMIC DNA]</scope>
    <source>
        <strain evidence="6 7">DJM-731 SS1</strain>
    </source>
</reference>
<dbReference type="Proteomes" id="UP000030653">
    <property type="component" value="Unassembled WGS sequence"/>
</dbReference>
<evidence type="ECO:0000256" key="1">
    <source>
        <dbReference type="ARBA" id="ARBA00022658"/>
    </source>
</evidence>
<dbReference type="InterPro" id="IPR000219">
    <property type="entry name" value="DH_dom"/>
</dbReference>
<dbReference type="SMART" id="SM00233">
    <property type="entry name" value="PH"/>
    <property type="match status" value="1"/>
</dbReference>
<dbReference type="CDD" id="cd00160">
    <property type="entry name" value="RhoGEF"/>
    <property type="match status" value="1"/>
</dbReference>
<dbReference type="GeneID" id="63685442"/>
<dbReference type="GO" id="GO:0005085">
    <property type="term" value="F:guanyl-nucleotide exchange factor activity"/>
    <property type="evidence" value="ECO:0007669"/>
    <property type="project" value="UniProtKB-KW"/>
</dbReference>